<comment type="subunit">
    <text evidence="3">Homotetramer.</text>
</comment>
<dbReference type="InterPro" id="IPR009100">
    <property type="entry name" value="AcylCoA_DH/oxidase_NM_dom_sf"/>
</dbReference>
<dbReference type="GO" id="GO:0050660">
    <property type="term" value="F:flavin adenine dinucleotide binding"/>
    <property type="evidence" value="ECO:0007669"/>
    <property type="project" value="InterPro"/>
</dbReference>
<evidence type="ECO:0000259" key="13">
    <source>
        <dbReference type="Pfam" id="PF02770"/>
    </source>
</evidence>
<evidence type="ECO:0000256" key="3">
    <source>
        <dbReference type="ARBA" id="ARBA00011881"/>
    </source>
</evidence>
<evidence type="ECO:0000256" key="6">
    <source>
        <dbReference type="ARBA" id="ARBA00023002"/>
    </source>
</evidence>
<feature type="domain" description="Acyl-CoA dehydrogenase/oxidase C-terminal" evidence="12">
    <location>
        <begin position="284"/>
        <end position="452"/>
    </location>
</feature>
<dbReference type="RefSeq" id="WP_155306810.1">
    <property type="nucleotide sequence ID" value="NZ_AP021875.1"/>
</dbReference>
<dbReference type="EC" id="1.3.99.41" evidence="9"/>
<protein>
    <recommendedName>
        <fullName evidence="10">3-methylmercaptopropionyl-CoA dehydrogenase</fullName>
        <ecNumber evidence="9">1.3.99.41</ecNumber>
    </recommendedName>
</protein>
<dbReference type="FunFam" id="2.40.110.10:FF:000031">
    <property type="entry name" value="Acyl-CoA dehydrogenase, putative"/>
    <property type="match status" value="1"/>
</dbReference>
<evidence type="ECO:0000313" key="17">
    <source>
        <dbReference type="Proteomes" id="UP000427769"/>
    </source>
</evidence>
<sequence>MALELAERRDVDFVLYEQLELDKLIEHDRFAEFNKKTLDLIVTEARTLAVKELLPANVPGDRDGCIFEAGVVKVPEVYRRIFELYREGEWIALSDDPEVGGQGLPVTATSAIHEYFGGANTAFCMYPGLCHGAGKLVEIFGTDDQKKLYLEKMYSGQWGGSMLLTEPDAGSDVGNLTTSAKKNDDGTYSITGSKIFITGGEQDLTENIIHPVLARIEGAPAGTKGISLFLVPKIRVNADGSLGEPNDVVCTGIEEKLGIHGSATCSLTLGGKGQCIGTLLGEENKGMRAMFHMMNEARLGVGIQGFAMASAAFSFALNYARERKQGRNLLEMMNPDAQSVPIIQHPDVRRMLMWMKSYVEGMRSFVYYVGNCFDREAIAADDAERERWQGLIELLTPVVKAYCTDKAFEVCTQAVQTFGGYGYTMEYPVEQYLRDSKITSIYEGTNGIQAMDFLGRKLGMKKGRYFMALLEEMNKTVAAAKAVPALEAMALTVEKAVNRLGETALNLGTTAMSPKVMTAFAFAQPLLEVTGDVVMGWMHLWRAVAAAPGLEKHAGSLDPVARKEKAEKNRHAAFYEGKLRVAEFFIHTLLPTTMGKMTAISGVCDAAMEMPERSFGN</sequence>
<evidence type="ECO:0000259" key="12">
    <source>
        <dbReference type="Pfam" id="PF00441"/>
    </source>
</evidence>
<evidence type="ECO:0000259" key="15">
    <source>
        <dbReference type="Pfam" id="PF12806"/>
    </source>
</evidence>
<dbReference type="InterPro" id="IPR025878">
    <property type="entry name" value="Acyl-CoA_dh-like_C_dom"/>
</dbReference>
<dbReference type="PANTHER" id="PTHR42803">
    <property type="entry name" value="ACYL-COA DEHYDROGENASE"/>
    <property type="match status" value="1"/>
</dbReference>
<dbReference type="InterPro" id="IPR037069">
    <property type="entry name" value="AcylCoA_DH/ox_N_sf"/>
</dbReference>
<dbReference type="Proteomes" id="UP000427769">
    <property type="component" value="Chromosome"/>
</dbReference>
<comment type="similarity">
    <text evidence="2 11">Belongs to the acyl-CoA dehydrogenase family.</text>
</comment>
<dbReference type="Pfam" id="PF12806">
    <property type="entry name" value="Acyl-CoA_dh_C"/>
    <property type="match status" value="1"/>
</dbReference>
<dbReference type="Pfam" id="PF00441">
    <property type="entry name" value="Acyl-CoA_dh_1"/>
    <property type="match status" value="1"/>
</dbReference>
<dbReference type="SUPFAM" id="SSF56645">
    <property type="entry name" value="Acyl-CoA dehydrogenase NM domain-like"/>
    <property type="match status" value="1"/>
</dbReference>
<gene>
    <name evidence="16" type="primary">acd_1</name>
    <name evidence="16" type="ORF">DSCW_55640</name>
</gene>
<evidence type="ECO:0000256" key="1">
    <source>
        <dbReference type="ARBA" id="ARBA00001974"/>
    </source>
</evidence>
<evidence type="ECO:0000259" key="14">
    <source>
        <dbReference type="Pfam" id="PF02771"/>
    </source>
</evidence>
<dbReference type="AlphaFoldDB" id="A0A5K7ZP44"/>
<dbReference type="PANTHER" id="PTHR42803:SF1">
    <property type="entry name" value="BROAD-SPECIFICITY LINEAR ACYL-COA DEHYDROGENASE FADE5"/>
    <property type="match status" value="1"/>
</dbReference>
<evidence type="ECO:0000256" key="7">
    <source>
        <dbReference type="ARBA" id="ARBA00051388"/>
    </source>
</evidence>
<dbReference type="Gene3D" id="1.10.540.10">
    <property type="entry name" value="Acyl-CoA dehydrogenase/oxidase, N-terminal domain"/>
    <property type="match status" value="1"/>
</dbReference>
<organism evidence="16 17">
    <name type="scientific">Desulfosarcina widdelii</name>
    <dbReference type="NCBI Taxonomy" id="947919"/>
    <lineage>
        <taxon>Bacteria</taxon>
        <taxon>Pseudomonadati</taxon>
        <taxon>Thermodesulfobacteriota</taxon>
        <taxon>Desulfobacteria</taxon>
        <taxon>Desulfobacterales</taxon>
        <taxon>Desulfosarcinaceae</taxon>
        <taxon>Desulfosarcina</taxon>
    </lineage>
</organism>
<dbReference type="Pfam" id="PF02771">
    <property type="entry name" value="Acyl-CoA_dh_N"/>
    <property type="match status" value="1"/>
</dbReference>
<evidence type="ECO:0000256" key="8">
    <source>
        <dbReference type="ARBA" id="ARBA00058683"/>
    </source>
</evidence>
<dbReference type="KEGG" id="dwd:DSCW_55640"/>
<evidence type="ECO:0000256" key="9">
    <source>
        <dbReference type="ARBA" id="ARBA00066694"/>
    </source>
</evidence>
<dbReference type="InterPro" id="IPR052166">
    <property type="entry name" value="Diverse_Acyl-CoA_DH"/>
</dbReference>
<dbReference type="Pfam" id="PF02770">
    <property type="entry name" value="Acyl-CoA_dh_M"/>
    <property type="match status" value="1"/>
</dbReference>
<feature type="domain" description="Acyl-CoA dehydrogenase/oxidase N-terminal" evidence="14">
    <location>
        <begin position="43"/>
        <end position="157"/>
    </location>
</feature>
<keyword evidence="5 11" id="KW-0274">FAD</keyword>
<dbReference type="Gene3D" id="2.40.110.10">
    <property type="entry name" value="Butyryl-CoA Dehydrogenase, subunit A, domain 2"/>
    <property type="match status" value="1"/>
</dbReference>
<dbReference type="InterPro" id="IPR009075">
    <property type="entry name" value="AcylCo_DH/oxidase_C"/>
</dbReference>
<evidence type="ECO:0000256" key="10">
    <source>
        <dbReference type="ARBA" id="ARBA00069043"/>
    </source>
</evidence>
<feature type="domain" description="Acyl-CoA oxidase/dehydrogenase middle" evidence="13">
    <location>
        <begin position="162"/>
        <end position="269"/>
    </location>
</feature>
<comment type="catalytic activity">
    <reaction evidence="7">
        <text>3-(methylsulfanyl)propanoyl-CoA + oxidized [electron-transfer flavoprotein] + H(+) = 3-(methylsulfanyl)acryloyl-CoA + reduced [electron-transfer flavoprotein]</text>
        <dbReference type="Rhea" id="RHEA:52612"/>
        <dbReference type="Rhea" id="RHEA-COMP:10685"/>
        <dbReference type="Rhea" id="RHEA-COMP:10686"/>
        <dbReference type="ChEBI" id="CHEBI:15378"/>
        <dbReference type="ChEBI" id="CHEBI:57692"/>
        <dbReference type="ChEBI" id="CHEBI:58307"/>
        <dbReference type="ChEBI" id="CHEBI:82815"/>
        <dbReference type="ChEBI" id="CHEBI:84994"/>
        <dbReference type="EC" id="1.3.99.41"/>
    </reaction>
    <physiologicalReaction direction="left-to-right" evidence="7">
        <dbReference type="Rhea" id="RHEA:52613"/>
    </physiologicalReaction>
</comment>
<dbReference type="InterPro" id="IPR006091">
    <property type="entry name" value="Acyl-CoA_Oxase/DH_mid-dom"/>
</dbReference>
<keyword evidence="4 11" id="KW-0285">Flavoprotein</keyword>
<dbReference type="GO" id="GO:0005886">
    <property type="term" value="C:plasma membrane"/>
    <property type="evidence" value="ECO:0007669"/>
    <property type="project" value="TreeGrafter"/>
</dbReference>
<dbReference type="EMBL" id="AP021875">
    <property type="protein sequence ID" value="BBO78147.1"/>
    <property type="molecule type" value="Genomic_DNA"/>
</dbReference>
<dbReference type="InterPro" id="IPR013786">
    <property type="entry name" value="AcylCoA_DH/ox_N"/>
</dbReference>
<dbReference type="InterPro" id="IPR036250">
    <property type="entry name" value="AcylCo_DH-like_C"/>
</dbReference>
<dbReference type="SUPFAM" id="SSF47203">
    <property type="entry name" value="Acyl-CoA dehydrogenase C-terminal domain-like"/>
    <property type="match status" value="1"/>
</dbReference>
<reference evidence="16 17" key="1">
    <citation type="submission" date="2019-11" db="EMBL/GenBank/DDBJ databases">
        <title>Comparative genomics of hydrocarbon-degrading Desulfosarcina strains.</title>
        <authorList>
            <person name="Watanabe M."/>
            <person name="Kojima H."/>
            <person name="Fukui M."/>
        </authorList>
    </citation>
    <scope>NUCLEOTIDE SEQUENCE [LARGE SCALE GENOMIC DNA]</scope>
    <source>
        <strain evidence="16 17">PP31</strain>
    </source>
</reference>
<dbReference type="GO" id="GO:0016627">
    <property type="term" value="F:oxidoreductase activity, acting on the CH-CH group of donors"/>
    <property type="evidence" value="ECO:0007669"/>
    <property type="project" value="InterPro"/>
</dbReference>
<evidence type="ECO:0000313" key="16">
    <source>
        <dbReference type="EMBL" id="BBO78147.1"/>
    </source>
</evidence>
<name>A0A5K7ZP44_9BACT</name>
<evidence type="ECO:0000256" key="5">
    <source>
        <dbReference type="ARBA" id="ARBA00022827"/>
    </source>
</evidence>
<evidence type="ECO:0000256" key="11">
    <source>
        <dbReference type="RuleBase" id="RU362125"/>
    </source>
</evidence>
<keyword evidence="6 11" id="KW-0560">Oxidoreductase</keyword>
<comment type="function">
    <text evidence="8">Involved in the assimilation of dimethylsulphoniopropionate (DMSP), an important compound in the fixation of carbon in marine phytoplankton, by mediating the conversion of 3-(methylthio)propanoyl-CoA (MMPA-CoA) to 3-(methylthio)acryloyl-CoA (MTA-CoA).</text>
</comment>
<evidence type="ECO:0000256" key="2">
    <source>
        <dbReference type="ARBA" id="ARBA00009347"/>
    </source>
</evidence>
<accession>A0A5K7ZP44</accession>
<dbReference type="InterPro" id="IPR046373">
    <property type="entry name" value="Acyl-CoA_Oxase/DH_mid-dom_sf"/>
</dbReference>
<evidence type="ECO:0000256" key="4">
    <source>
        <dbReference type="ARBA" id="ARBA00022630"/>
    </source>
</evidence>
<comment type="cofactor">
    <cofactor evidence="1 11">
        <name>FAD</name>
        <dbReference type="ChEBI" id="CHEBI:57692"/>
    </cofactor>
</comment>
<feature type="domain" description="Acetyl-CoA dehydrogenase-like C-terminal" evidence="15">
    <location>
        <begin position="469"/>
        <end position="611"/>
    </location>
</feature>
<dbReference type="Gene3D" id="1.20.140.10">
    <property type="entry name" value="Butyryl-CoA Dehydrogenase, subunit A, domain 3"/>
    <property type="match status" value="1"/>
</dbReference>
<dbReference type="OrthoDB" id="9765339at2"/>
<proteinExistence type="inferred from homology"/>
<keyword evidence="17" id="KW-1185">Reference proteome</keyword>